<feature type="non-terminal residue" evidence="1">
    <location>
        <position position="1"/>
    </location>
</feature>
<accession>A0A6J4L6M0</accession>
<dbReference type="AlphaFoldDB" id="A0A6J4L6M0"/>
<dbReference type="EMBL" id="CADCTR010001983">
    <property type="protein sequence ID" value="CAA9324327.1"/>
    <property type="molecule type" value="Genomic_DNA"/>
</dbReference>
<gene>
    <name evidence="1" type="ORF">AVDCRST_MAG93-5898</name>
</gene>
<feature type="non-terminal residue" evidence="1">
    <location>
        <position position="33"/>
    </location>
</feature>
<sequence>TWLQIRWDMHRLQRPACTPMPIRPRAAPAICRN</sequence>
<name>A0A6J4L6M0_9CHLR</name>
<protein>
    <submittedName>
        <fullName evidence="1">Uncharacterized protein</fullName>
    </submittedName>
</protein>
<reference evidence="1" key="1">
    <citation type="submission" date="2020-02" db="EMBL/GenBank/DDBJ databases">
        <authorList>
            <person name="Meier V. D."/>
        </authorList>
    </citation>
    <scope>NUCLEOTIDE SEQUENCE</scope>
    <source>
        <strain evidence="1">AVDCRST_MAG93</strain>
    </source>
</reference>
<evidence type="ECO:0000313" key="1">
    <source>
        <dbReference type="EMBL" id="CAA9324327.1"/>
    </source>
</evidence>
<organism evidence="1">
    <name type="scientific">uncultured Chloroflexia bacterium</name>
    <dbReference type="NCBI Taxonomy" id="1672391"/>
    <lineage>
        <taxon>Bacteria</taxon>
        <taxon>Bacillati</taxon>
        <taxon>Chloroflexota</taxon>
        <taxon>Chloroflexia</taxon>
        <taxon>environmental samples</taxon>
    </lineage>
</organism>
<proteinExistence type="predicted"/>